<dbReference type="Proteomes" id="UP000245946">
    <property type="component" value="Unassembled WGS sequence"/>
</dbReference>
<dbReference type="InterPro" id="IPR036390">
    <property type="entry name" value="WH_DNA-bd_sf"/>
</dbReference>
<comment type="function">
    <text evidence="10">Ubiquitin ligase protein which is a component of the N-end rule pathway. Recognizes and binds to proteins bearing specific N-terminal residues that are destabilizing according to the N-end rule, leading to their ubiquitination and subsequent degradation.</text>
</comment>
<dbReference type="InterPro" id="IPR039164">
    <property type="entry name" value="UBR1-like"/>
</dbReference>
<dbReference type="Pfam" id="PF02617">
    <property type="entry name" value="ClpS"/>
    <property type="match status" value="1"/>
</dbReference>
<evidence type="ECO:0000256" key="5">
    <source>
        <dbReference type="ARBA" id="ARBA00022771"/>
    </source>
</evidence>
<evidence type="ECO:0000313" key="14">
    <source>
        <dbReference type="Proteomes" id="UP000245946"/>
    </source>
</evidence>
<evidence type="ECO:0000256" key="7">
    <source>
        <dbReference type="ARBA" id="ARBA00022833"/>
    </source>
</evidence>
<dbReference type="GO" id="GO:0016567">
    <property type="term" value="P:protein ubiquitination"/>
    <property type="evidence" value="ECO:0007669"/>
    <property type="project" value="UniProtKB-UniRule"/>
</dbReference>
<dbReference type="RefSeq" id="XP_025600314.1">
    <property type="nucleotide sequence ID" value="XM_025743934.1"/>
</dbReference>
<organism evidence="13 14">
    <name type="scientific">Tilletiopsis washingtonensis</name>
    <dbReference type="NCBI Taxonomy" id="58919"/>
    <lineage>
        <taxon>Eukaryota</taxon>
        <taxon>Fungi</taxon>
        <taxon>Dikarya</taxon>
        <taxon>Basidiomycota</taxon>
        <taxon>Ustilaginomycotina</taxon>
        <taxon>Exobasidiomycetes</taxon>
        <taxon>Entylomatales</taxon>
        <taxon>Entylomatales incertae sedis</taxon>
        <taxon>Tilletiopsis</taxon>
    </lineage>
</organism>
<dbReference type="SUPFAM" id="SSF54736">
    <property type="entry name" value="ClpS-like"/>
    <property type="match status" value="1"/>
</dbReference>
<reference evidence="13 14" key="1">
    <citation type="journal article" date="2018" name="Mol. Biol. Evol.">
        <title>Broad Genomic Sampling Reveals a Smut Pathogenic Ancestry of the Fungal Clade Ustilaginomycotina.</title>
        <authorList>
            <person name="Kijpornyongpan T."/>
            <person name="Mondo S.J."/>
            <person name="Barry K."/>
            <person name="Sandor L."/>
            <person name="Lee J."/>
            <person name="Lipzen A."/>
            <person name="Pangilinan J."/>
            <person name="LaButti K."/>
            <person name="Hainaut M."/>
            <person name="Henrissat B."/>
            <person name="Grigoriev I.V."/>
            <person name="Spatafora J.W."/>
            <person name="Aime M.C."/>
        </authorList>
    </citation>
    <scope>NUCLEOTIDE SEQUENCE [LARGE SCALE GENOMIC DNA]</scope>
    <source>
        <strain evidence="13 14">MCA 4186</strain>
    </source>
</reference>
<feature type="domain" description="UBR-type" evidence="12">
    <location>
        <begin position="123"/>
        <end position="195"/>
    </location>
</feature>
<evidence type="ECO:0000256" key="10">
    <source>
        <dbReference type="RuleBase" id="RU366018"/>
    </source>
</evidence>
<evidence type="ECO:0000256" key="1">
    <source>
        <dbReference type="ARBA" id="ARBA00000900"/>
    </source>
</evidence>
<keyword evidence="14" id="KW-1185">Reference proteome</keyword>
<dbReference type="OrthoDB" id="26387at2759"/>
<dbReference type="GO" id="GO:0005737">
    <property type="term" value="C:cytoplasm"/>
    <property type="evidence" value="ECO:0007669"/>
    <property type="project" value="TreeGrafter"/>
</dbReference>
<accession>A0A316ZI99</accession>
<dbReference type="InterPro" id="IPR042065">
    <property type="entry name" value="E3_ELL-like"/>
</dbReference>
<comment type="catalytic activity">
    <reaction evidence="1 10">
        <text>S-ubiquitinyl-[E2 ubiquitin-conjugating enzyme]-L-cysteine + [acceptor protein]-L-lysine = [E2 ubiquitin-conjugating enzyme]-L-cysteine + N(6)-ubiquitinyl-[acceptor protein]-L-lysine.</text>
        <dbReference type="EC" id="2.3.2.27"/>
    </reaction>
</comment>
<evidence type="ECO:0000256" key="8">
    <source>
        <dbReference type="ARBA" id="ARBA00046341"/>
    </source>
</evidence>
<dbReference type="Gene3D" id="1.10.10.2670">
    <property type="entry name" value="E3 ubiquitin-protein ligase"/>
    <property type="match status" value="1"/>
</dbReference>
<proteinExistence type="inferred from homology"/>
<dbReference type="InterPro" id="IPR014719">
    <property type="entry name" value="Ribosomal_bL12_C/ClpS-like"/>
</dbReference>
<dbReference type="UniPathway" id="UPA00143"/>
<dbReference type="SMART" id="SM00396">
    <property type="entry name" value="ZnF_UBR1"/>
    <property type="match status" value="1"/>
</dbReference>
<dbReference type="FunFam" id="2.10.110.30:FF:000001">
    <property type="entry name" value="E3 ubiquitin-protein ligase UBR2 isoform 1"/>
    <property type="match status" value="1"/>
</dbReference>
<dbReference type="EC" id="2.3.2.27" evidence="10"/>
<dbReference type="GO" id="GO:0000151">
    <property type="term" value="C:ubiquitin ligase complex"/>
    <property type="evidence" value="ECO:0007669"/>
    <property type="project" value="TreeGrafter"/>
</dbReference>
<dbReference type="PROSITE" id="PS51157">
    <property type="entry name" value="ZF_UBR"/>
    <property type="match status" value="1"/>
</dbReference>
<dbReference type="GO" id="GO:0008270">
    <property type="term" value="F:zinc ion binding"/>
    <property type="evidence" value="ECO:0007669"/>
    <property type="project" value="UniProtKB-UniRule"/>
</dbReference>
<protein>
    <recommendedName>
        <fullName evidence="10">E3 ubiquitin-protein ligase</fullName>
        <ecNumber evidence="10">2.3.2.27</ecNumber>
    </recommendedName>
</protein>
<dbReference type="Gene3D" id="3.30.1390.10">
    <property type="match status" value="1"/>
</dbReference>
<dbReference type="Gene3D" id="2.10.110.30">
    <property type="match status" value="1"/>
</dbReference>
<keyword evidence="4 10" id="KW-0479">Metal-binding</keyword>
<dbReference type="SUPFAM" id="SSF46785">
    <property type="entry name" value="Winged helix' DNA-binding domain"/>
    <property type="match status" value="1"/>
</dbReference>
<evidence type="ECO:0000256" key="11">
    <source>
        <dbReference type="SAM" id="MobiDB-lite"/>
    </source>
</evidence>
<dbReference type="InterPro" id="IPR003769">
    <property type="entry name" value="ClpS_core"/>
</dbReference>
<feature type="region of interest" description="Disordered" evidence="11">
    <location>
        <begin position="199"/>
        <end position="248"/>
    </location>
</feature>
<sequence>MLSTPSTADFLAAHVGAPEESRFAVTADVQARLSRSLWQALLSVVPAPHLLPRAQAPTAEHALALLEASGWRLAEAQRRAARAAAETARGDKGKGVEGRVAAPSPALAAYELGPEYAEERKGMPCGHVFKKGEAIYRCRDCGLDDTCVQCAPCFNASNHQGHDIIFSVSSSSGGCCDCGDDEAWKCRLGCSFHEPGPSQASDALSAAGPSVQRSQHASEMDADDDDGSSDVFWNASEDSKQAQAPVPPPVLPFESLLQPVPRDILESLTEHISTLLAYVLDTLEHAPEDMKLPDGSLILDYLKDMPTLQPSEESTEGKQRLYAVVLWNDEKHSFKEVIDTVIDATGVSEAQAKRVAERVDKHGREVIEISSEIRRLLIVARKLSVIDLAVTVRPAYDIFAEELAHHVLSLILDLANSSLFLHPSSLDGEMQPVHPLDGLRPDAAVMRAIVGRVLLERWAHQFRFEQGGMTRQFWNPDDLRKIDGLFLLDQKMWKGARSLVRSVFISIMGPREVKREVALRLARMYPKIIETFILRDREPEHSVRLMTVQLFSVPSIARELVASHDYNFLQKLLLMLQAVFTGGLTQMSLELPPLPPANGMASPQSMLIRHQRCYQMFHDVRYLLAATGVQTLLVEQSAHLDYFLPFLALFNGIAPNRRAQGEHVEFESEVWVPVFHVVTQLARAAAQFGAAFSRATSLQLSDALVTTARVILMNTLKLHQNQPDSYEPIESRLVSFAGQTYDIIDFHVDAQPVSFHHPMHWLLAELLKHVNGTITPEALSMFAVLRSARTDSFTLPDIFPRDVDESARLTIIDFPLRVIVKLAQIRAGMWVRNGYMIRQQAHHYREHTMRDCMSDQDLFLVQAGLMLVSADRLLVSVLDRFALREWFDGEREHEVLSEDQCSLMVEELLLLLVTLVSETSIAQSWAIEQQVRREIVHFLALSQGTYSDLTKHISDRFTDHSSFDRVLAQVSNFRAPDGTADLGMFELRDECYDEVQPFFFHYTRNQREKADDVLRERHRKRNGGQQAAADAYVAVPARRLAPGQGIFIGSLHSALTSPVLIRIATAALERWGVSGDPAMPEPYVDAALQLLMHVLIERGAEGARAMAQPHNQSLGCAIDVLCDLEKFITFKPIKAKASWLVDRALAEDREAVAKVLPADRVTQAKSQGAPAAEDPKRAAARARQAAIMQQFSAQQKSLLDALADEELDEDGAGDGEDVTMADDDAPSGSTYRSMGDCIMCQESLDGSSAFGSLALVQSSRILRTTPRRQGVFLQQALDTPLTLDRNGPDGRRVTNAYREPVPGTPAASSSVYYPAEDHRDGFFASTCGHMMHVNCFDSYCRSVEHRHGQQIARNHPENLTRHEFVCPLCKSLGNVILPVPDEEATAPPTLIAMPLTEWMRKINIEILKTSASSGPTELQELEHGTGSFVPWYAEEALVWAREQQGAQVNLDQATWKMLDRLVQVLRPLSSRTRPAREAFQIRSILAPPGRKMYMPEELVAYTISMLEVSQRGTTPTQSASPNATVADSLPDPTNQLLNSLLHALRSIARVDHAGPRGLATMQQGLLKRLLPHWGNDETVRGPLLLRDPLTILIEAAVLAPGSLGQITTLMYYATLVHVIFGLAQPSIWPQTASHMGRAPSAGLRPAELGPGEAEMLRTVFPDVRWTVANIIGFVGYARGNITLGVDALDDVSLAKMLCTYTLPFLRRAAILHRAVGLKMAPASAASGTSEYLRLLHGLQIPPPAEGLPVRAERQTALASMVEGWIKHAYTALASLFRPLPIYAPPISALGTPGTHLHPSSAHPTLQLEHPHIYELVQLPRDLATLLQDTQRRICKRCKEAPPEPAVCLECGDVLCVQCFCCQDEQSERGECNRHLEECGGATGVFFKVKTNIIVLLYAGNGSYTTSPYLDTHGEFDIGLRKGRPQHLHAQRYDEQRKQWLTQSVPHVVARKLESVMDQGGWSTL</sequence>
<gene>
    <name evidence="13" type="ORF">FA09DRAFT_336873</name>
</gene>
<evidence type="ECO:0000256" key="6">
    <source>
        <dbReference type="ARBA" id="ARBA00022786"/>
    </source>
</evidence>
<dbReference type="InterPro" id="IPR055194">
    <property type="entry name" value="UBR1-like_WH"/>
</dbReference>
<dbReference type="PANTHER" id="PTHR21497">
    <property type="entry name" value="UBIQUITIN LIGASE E3 ALPHA-RELATED"/>
    <property type="match status" value="1"/>
</dbReference>
<dbReference type="CDD" id="cd16482">
    <property type="entry name" value="RING-H2_UBR1-like"/>
    <property type="match status" value="1"/>
</dbReference>
<dbReference type="EMBL" id="KZ819286">
    <property type="protein sequence ID" value="PWO00036.1"/>
    <property type="molecule type" value="Genomic_DNA"/>
</dbReference>
<evidence type="ECO:0000256" key="4">
    <source>
        <dbReference type="ARBA" id="ARBA00022723"/>
    </source>
</evidence>
<evidence type="ECO:0000256" key="2">
    <source>
        <dbReference type="ARBA" id="ARBA00004906"/>
    </source>
</evidence>
<keyword evidence="3 10" id="KW-0808">Transferase</keyword>
<comment type="similarity">
    <text evidence="8 10">Belongs to the E3 ubiquitin-protein ligase UBR1-like family.</text>
</comment>
<dbReference type="GO" id="GO:0071596">
    <property type="term" value="P:ubiquitin-dependent protein catabolic process via the N-end rule pathway"/>
    <property type="evidence" value="ECO:0007669"/>
    <property type="project" value="UniProtKB-UniRule"/>
</dbReference>
<dbReference type="Pfam" id="PF22960">
    <property type="entry name" value="WHD_UBR1"/>
    <property type="match status" value="1"/>
</dbReference>
<evidence type="ECO:0000256" key="9">
    <source>
        <dbReference type="PROSITE-ProRule" id="PRU00508"/>
    </source>
</evidence>
<keyword evidence="6 10" id="KW-0833">Ubl conjugation pathway</keyword>
<comment type="pathway">
    <text evidence="2 10">Protein modification; protein ubiquitination.</text>
</comment>
<dbReference type="InterPro" id="IPR003126">
    <property type="entry name" value="Znf_UBR"/>
</dbReference>
<dbReference type="Pfam" id="PF18995">
    <property type="entry name" value="PRT6_C"/>
    <property type="match status" value="1"/>
</dbReference>
<evidence type="ECO:0000259" key="12">
    <source>
        <dbReference type="PROSITE" id="PS51157"/>
    </source>
</evidence>
<dbReference type="GO" id="GO:0061630">
    <property type="term" value="F:ubiquitin protein ligase activity"/>
    <property type="evidence" value="ECO:0007669"/>
    <property type="project" value="UniProtKB-UniRule"/>
</dbReference>
<feature type="zinc finger region" description="UBR-type" evidence="9">
    <location>
        <begin position="123"/>
        <end position="195"/>
    </location>
</feature>
<evidence type="ECO:0000313" key="13">
    <source>
        <dbReference type="EMBL" id="PWO00036.1"/>
    </source>
</evidence>
<name>A0A316ZI99_9BASI</name>
<keyword evidence="5 10" id="KW-0863">Zinc-finger</keyword>
<keyword evidence="7 10" id="KW-0862">Zinc</keyword>
<dbReference type="CDD" id="cd19673">
    <property type="entry name" value="UBR-box_UBR3"/>
    <property type="match status" value="1"/>
</dbReference>
<dbReference type="GeneID" id="37271478"/>
<feature type="region of interest" description="Disordered" evidence="11">
    <location>
        <begin position="1282"/>
        <end position="1310"/>
    </location>
</feature>
<dbReference type="STRING" id="58919.A0A316ZI99"/>
<dbReference type="Pfam" id="PF02207">
    <property type="entry name" value="zf-UBR"/>
    <property type="match status" value="1"/>
</dbReference>
<evidence type="ECO:0000256" key="3">
    <source>
        <dbReference type="ARBA" id="ARBA00022679"/>
    </source>
</evidence>
<dbReference type="PANTHER" id="PTHR21497:SF24">
    <property type="entry name" value="E3 UBIQUITIN-PROTEIN LIGASE UBR1"/>
    <property type="match status" value="1"/>
</dbReference>
<dbReference type="InterPro" id="IPR044046">
    <property type="entry name" value="E3_ligase_UBR-like_C"/>
</dbReference>